<keyword evidence="1" id="KW-0472">Membrane</keyword>
<dbReference type="EMBL" id="DVFZ01000035">
    <property type="protein sequence ID" value="HIQ82185.1"/>
    <property type="molecule type" value="Genomic_DNA"/>
</dbReference>
<keyword evidence="1" id="KW-0812">Transmembrane</keyword>
<reference evidence="2" key="1">
    <citation type="submission" date="2020-10" db="EMBL/GenBank/DDBJ databases">
        <authorList>
            <person name="Gilroy R."/>
        </authorList>
    </citation>
    <scope>NUCLEOTIDE SEQUENCE</scope>
    <source>
        <strain evidence="2">ChiSjej6B24-2974</strain>
    </source>
</reference>
<sequence length="58" mass="6130">MIGTIVALVVGLAVLCGGVYYFIKEKNDRESRKIYGVVTAAGAVIIAFVVVRVLVAGF</sequence>
<organism evidence="2 3">
    <name type="scientific">Candidatus Pullichristensenella stercorigallinarum</name>
    <dbReference type="NCBI Taxonomy" id="2840909"/>
    <lineage>
        <taxon>Bacteria</taxon>
        <taxon>Bacillati</taxon>
        <taxon>Bacillota</taxon>
        <taxon>Clostridia</taxon>
        <taxon>Candidatus Pullichristensenella</taxon>
    </lineage>
</organism>
<evidence type="ECO:0000313" key="2">
    <source>
        <dbReference type="EMBL" id="HIQ82185.1"/>
    </source>
</evidence>
<gene>
    <name evidence="2" type="ORF">IAA52_03700</name>
</gene>
<protein>
    <submittedName>
        <fullName evidence="2">Uncharacterized protein</fullName>
    </submittedName>
</protein>
<name>A0A9D0ZKG0_9FIRM</name>
<proteinExistence type="predicted"/>
<dbReference type="Proteomes" id="UP000824260">
    <property type="component" value="Unassembled WGS sequence"/>
</dbReference>
<feature type="transmembrane region" description="Helical" evidence="1">
    <location>
        <begin position="35"/>
        <end position="55"/>
    </location>
</feature>
<comment type="caution">
    <text evidence="2">The sequence shown here is derived from an EMBL/GenBank/DDBJ whole genome shotgun (WGS) entry which is preliminary data.</text>
</comment>
<reference evidence="2" key="2">
    <citation type="journal article" date="2021" name="PeerJ">
        <title>Extensive microbial diversity within the chicken gut microbiome revealed by metagenomics and culture.</title>
        <authorList>
            <person name="Gilroy R."/>
            <person name="Ravi A."/>
            <person name="Getino M."/>
            <person name="Pursley I."/>
            <person name="Horton D.L."/>
            <person name="Alikhan N.F."/>
            <person name="Baker D."/>
            <person name="Gharbi K."/>
            <person name="Hall N."/>
            <person name="Watson M."/>
            <person name="Adriaenssens E.M."/>
            <person name="Foster-Nyarko E."/>
            <person name="Jarju S."/>
            <person name="Secka A."/>
            <person name="Antonio M."/>
            <person name="Oren A."/>
            <person name="Chaudhuri R.R."/>
            <person name="La Ragione R."/>
            <person name="Hildebrand F."/>
            <person name="Pallen M.J."/>
        </authorList>
    </citation>
    <scope>NUCLEOTIDE SEQUENCE</scope>
    <source>
        <strain evidence="2">ChiSjej6B24-2974</strain>
    </source>
</reference>
<dbReference type="AlphaFoldDB" id="A0A9D0ZKG0"/>
<evidence type="ECO:0000256" key="1">
    <source>
        <dbReference type="SAM" id="Phobius"/>
    </source>
</evidence>
<evidence type="ECO:0000313" key="3">
    <source>
        <dbReference type="Proteomes" id="UP000824260"/>
    </source>
</evidence>
<feature type="transmembrane region" description="Helical" evidence="1">
    <location>
        <begin position="6"/>
        <end position="23"/>
    </location>
</feature>
<accession>A0A9D0ZKG0</accession>
<keyword evidence="1" id="KW-1133">Transmembrane helix</keyword>